<gene>
    <name evidence="1" type="ORF">SNEC2469_LOCUS34828</name>
</gene>
<dbReference type="EMBL" id="CAJNJA010097918">
    <property type="protein sequence ID" value="CAE7942877.1"/>
    <property type="molecule type" value="Genomic_DNA"/>
</dbReference>
<evidence type="ECO:0000313" key="1">
    <source>
        <dbReference type="EMBL" id="CAE7942877.1"/>
    </source>
</evidence>
<evidence type="ECO:0000313" key="2">
    <source>
        <dbReference type="Proteomes" id="UP000601435"/>
    </source>
</evidence>
<accession>A0A813CK93</accession>
<sequence length="124" mass="13844">MWGLFPLRGSFWHLVKLGVEGLRRRQYLAPKWPEFLLDKDCLQVFRRSSGLSDPFVIPQAQAARVLLFSGNCTSAAWERLSEPLLGGAAQEVAALCIPDFTVEPALLLVNTEDLTIKKLSFEVA</sequence>
<dbReference type="Proteomes" id="UP000601435">
    <property type="component" value="Unassembled WGS sequence"/>
</dbReference>
<proteinExistence type="predicted"/>
<keyword evidence="2" id="KW-1185">Reference proteome</keyword>
<reference evidence="1" key="1">
    <citation type="submission" date="2021-02" db="EMBL/GenBank/DDBJ databases">
        <authorList>
            <person name="Dougan E. K."/>
            <person name="Rhodes N."/>
            <person name="Thang M."/>
            <person name="Chan C."/>
        </authorList>
    </citation>
    <scope>NUCLEOTIDE SEQUENCE</scope>
</reference>
<comment type="caution">
    <text evidence="1">The sequence shown here is derived from an EMBL/GenBank/DDBJ whole genome shotgun (WGS) entry which is preliminary data.</text>
</comment>
<dbReference type="OrthoDB" id="3763at2759"/>
<organism evidence="1 2">
    <name type="scientific">Symbiodinium necroappetens</name>
    <dbReference type="NCBI Taxonomy" id="1628268"/>
    <lineage>
        <taxon>Eukaryota</taxon>
        <taxon>Sar</taxon>
        <taxon>Alveolata</taxon>
        <taxon>Dinophyceae</taxon>
        <taxon>Suessiales</taxon>
        <taxon>Symbiodiniaceae</taxon>
        <taxon>Symbiodinium</taxon>
    </lineage>
</organism>
<dbReference type="Gene3D" id="3.60.21.50">
    <property type="match status" value="1"/>
</dbReference>
<protein>
    <submittedName>
        <fullName evidence="1">Uncharacterized protein</fullName>
    </submittedName>
</protein>
<dbReference type="AlphaFoldDB" id="A0A813CK93"/>
<name>A0A813CK93_9DINO</name>